<dbReference type="InterPro" id="IPR000863">
    <property type="entry name" value="Sulfotransferase_dom"/>
</dbReference>
<name>A0A6A4VMM4_AMPAM</name>
<dbReference type="OrthoDB" id="6351622at2759"/>
<gene>
    <name evidence="3" type="primary">wscd2_0</name>
    <name evidence="3" type="ORF">FJT64_007507</name>
</gene>
<accession>A0A6A4VMM4</accession>
<dbReference type="Gene3D" id="3.40.50.300">
    <property type="entry name" value="P-loop containing nucleotide triphosphate hydrolases"/>
    <property type="match status" value="1"/>
</dbReference>
<evidence type="ECO:0000259" key="2">
    <source>
        <dbReference type="Pfam" id="PF00685"/>
    </source>
</evidence>
<dbReference type="Pfam" id="PF00685">
    <property type="entry name" value="Sulfotransfer_1"/>
    <property type="match status" value="1"/>
</dbReference>
<reference evidence="3 4" key="1">
    <citation type="submission" date="2019-07" db="EMBL/GenBank/DDBJ databases">
        <title>Draft genome assembly of a fouling barnacle, Amphibalanus amphitrite (Darwin, 1854): The first reference genome for Thecostraca.</title>
        <authorList>
            <person name="Kim W."/>
        </authorList>
    </citation>
    <scope>NUCLEOTIDE SEQUENCE [LARGE SCALE GENOMIC DNA]</scope>
    <source>
        <strain evidence="3">SNU_AA5</strain>
        <tissue evidence="3">Soma without cirri and trophi</tissue>
    </source>
</reference>
<dbReference type="GO" id="GO:0008146">
    <property type="term" value="F:sulfotransferase activity"/>
    <property type="evidence" value="ECO:0007669"/>
    <property type="project" value="InterPro"/>
</dbReference>
<keyword evidence="4" id="KW-1185">Reference proteome</keyword>
<dbReference type="AlphaFoldDB" id="A0A6A4VMM4"/>
<organism evidence="3 4">
    <name type="scientific">Amphibalanus amphitrite</name>
    <name type="common">Striped barnacle</name>
    <name type="synonym">Balanus amphitrite</name>
    <dbReference type="NCBI Taxonomy" id="1232801"/>
    <lineage>
        <taxon>Eukaryota</taxon>
        <taxon>Metazoa</taxon>
        <taxon>Ecdysozoa</taxon>
        <taxon>Arthropoda</taxon>
        <taxon>Crustacea</taxon>
        <taxon>Multicrustacea</taxon>
        <taxon>Cirripedia</taxon>
        <taxon>Thoracica</taxon>
        <taxon>Thoracicalcarea</taxon>
        <taxon>Balanomorpha</taxon>
        <taxon>Balanoidea</taxon>
        <taxon>Balanidae</taxon>
        <taxon>Amphibalaninae</taxon>
        <taxon>Amphibalanus</taxon>
    </lineage>
</organism>
<dbReference type="SUPFAM" id="SSF52540">
    <property type="entry name" value="P-loop containing nucleoside triphosphate hydrolases"/>
    <property type="match status" value="1"/>
</dbReference>
<protein>
    <submittedName>
        <fullName evidence="3">WSC domain-containing protein 2</fullName>
    </submittedName>
</protein>
<evidence type="ECO:0000313" key="3">
    <source>
        <dbReference type="EMBL" id="KAF0294873.1"/>
    </source>
</evidence>
<sequence>MAGREGLARLLRQNVYQWSKLALAAVAVCGLLAVIRSHAALAGSEDAALIEAEDTGLIGGRPIADLLVASRPEHAWFTSARCRPLLTRFTCDFCLPHVYLASFPRSGNTWFRYLLEASTGLFTLSGGPNYKLYQKLGPVHSVLSENMIWTAVRGQRELAKYGYIGENIPWVQRIGIVTKTHFLPEPWNKTEADSALEKLSPFTADSVRRAVLLVRDPFKAFISLKKYGATQSVHTEEDMTYLYRGDEWLEFVKGYSRIWFNMNAQWLKSTNETHVIAYERLTKDPMGELTSVLRFLKVEPDPRRLECLHNELEGAVHNHRHGVVPDNETYPLPLRAKLWSYIHQLNLMLKERGHAGLPLEKYSFADEFRDIYI</sequence>
<dbReference type="PANTHER" id="PTHR45964">
    <property type="entry name" value="WSCD FAMILY MEMBER CG9164"/>
    <property type="match status" value="1"/>
</dbReference>
<evidence type="ECO:0000313" key="4">
    <source>
        <dbReference type="Proteomes" id="UP000440578"/>
    </source>
</evidence>
<feature type="domain" description="Sulfotransferase" evidence="2">
    <location>
        <begin position="96"/>
        <end position="306"/>
    </location>
</feature>
<proteinExistence type="inferred from homology"/>
<dbReference type="EMBL" id="VIIS01001652">
    <property type="protein sequence ID" value="KAF0294873.1"/>
    <property type="molecule type" value="Genomic_DNA"/>
</dbReference>
<comment type="caution">
    <text evidence="3">The sequence shown here is derived from an EMBL/GenBank/DDBJ whole genome shotgun (WGS) entry which is preliminary data.</text>
</comment>
<comment type="similarity">
    <text evidence="1">Belongs to the WSCD family.</text>
</comment>
<dbReference type="InterPro" id="IPR051589">
    <property type="entry name" value="Sialate-O-sulfotransferase"/>
</dbReference>
<dbReference type="Proteomes" id="UP000440578">
    <property type="component" value="Unassembled WGS sequence"/>
</dbReference>
<evidence type="ECO:0000256" key="1">
    <source>
        <dbReference type="ARBA" id="ARBA00010236"/>
    </source>
</evidence>
<dbReference type="InterPro" id="IPR027417">
    <property type="entry name" value="P-loop_NTPase"/>
</dbReference>
<dbReference type="PANTHER" id="PTHR45964:SF5">
    <property type="entry name" value="WSCD FAMILY MEMBER CG9164"/>
    <property type="match status" value="1"/>
</dbReference>